<name>A0ABV9JVL4_9BACI</name>
<reference evidence="3" key="1">
    <citation type="journal article" date="2019" name="Int. J. Syst. Evol. Microbiol.">
        <title>The Global Catalogue of Microorganisms (GCM) 10K type strain sequencing project: providing services to taxonomists for standard genome sequencing and annotation.</title>
        <authorList>
            <consortium name="The Broad Institute Genomics Platform"/>
            <consortium name="The Broad Institute Genome Sequencing Center for Infectious Disease"/>
            <person name="Wu L."/>
            <person name="Ma J."/>
        </authorList>
    </citation>
    <scope>NUCLEOTIDE SEQUENCE [LARGE SCALE GENOMIC DNA]</scope>
    <source>
        <strain evidence="3">CCUG 37257</strain>
    </source>
</reference>
<keyword evidence="3" id="KW-1185">Reference proteome</keyword>
<organism evidence="2 3">
    <name type="scientific">Oceanobacillus aidingensis</name>
    <dbReference type="NCBI Taxonomy" id="645964"/>
    <lineage>
        <taxon>Bacteria</taxon>
        <taxon>Bacillati</taxon>
        <taxon>Bacillota</taxon>
        <taxon>Bacilli</taxon>
        <taxon>Bacillales</taxon>
        <taxon>Bacillaceae</taxon>
        <taxon>Oceanobacillus</taxon>
    </lineage>
</organism>
<dbReference type="InterPro" id="IPR012347">
    <property type="entry name" value="Ferritin-like"/>
</dbReference>
<comment type="caution">
    <text evidence="2">The sequence shown here is derived from an EMBL/GenBank/DDBJ whole genome shotgun (WGS) entry which is preliminary data.</text>
</comment>
<evidence type="ECO:0000256" key="1">
    <source>
        <dbReference type="SAM" id="Phobius"/>
    </source>
</evidence>
<evidence type="ECO:0000313" key="2">
    <source>
        <dbReference type="EMBL" id="MFC4661797.1"/>
    </source>
</evidence>
<feature type="transmembrane region" description="Helical" evidence="1">
    <location>
        <begin position="16"/>
        <end position="37"/>
    </location>
</feature>
<dbReference type="Gene3D" id="1.20.1260.10">
    <property type="match status" value="2"/>
</dbReference>
<proteinExistence type="predicted"/>
<keyword evidence="1" id="KW-0812">Transmembrane</keyword>
<keyword evidence="1" id="KW-1133">Transmembrane helix</keyword>
<accession>A0ABV9JVL4</accession>
<keyword evidence="1" id="KW-0472">Membrane</keyword>
<evidence type="ECO:0000313" key="3">
    <source>
        <dbReference type="Proteomes" id="UP001595988"/>
    </source>
</evidence>
<dbReference type="InterPro" id="IPR021617">
    <property type="entry name" value="DUF3231"/>
</dbReference>
<protein>
    <submittedName>
        <fullName evidence="2">DUF3231 family protein</fullName>
    </submittedName>
</protein>
<sequence length="254" mass="28088">MSLSAPRLYTDGFMLYYLQMMGILGMNAYSIAIGTAVRSDIHNYYSECMAETVDLHKRANSLLLDKGLFVRAPEITPPDRIAFVTDSNFLGKWMGENRPLTALEISNLFANSQRNLLGKSLLIGFSQVANNPAVRKYMVKGKEVAEKHVEAFSSKLNQDLPASATSDAGITDSTVSPFSDKLMMFFTSSLIAASIGYYGSSISMDARKDLVTDYSRLTVEIMKYSAEGAKLMIDNGWMEEPPQAKNRDKLAKKG</sequence>
<dbReference type="RefSeq" id="WP_379542305.1">
    <property type="nucleotide sequence ID" value="NZ_JBHSFT010000008.1"/>
</dbReference>
<dbReference type="Pfam" id="PF11553">
    <property type="entry name" value="DUF3231"/>
    <property type="match status" value="2"/>
</dbReference>
<dbReference type="EMBL" id="JBHSFT010000008">
    <property type="protein sequence ID" value="MFC4661797.1"/>
    <property type="molecule type" value="Genomic_DNA"/>
</dbReference>
<gene>
    <name evidence="2" type="ORF">ACFO3P_06145</name>
</gene>
<dbReference type="Proteomes" id="UP001595988">
    <property type="component" value="Unassembled WGS sequence"/>
</dbReference>